<feature type="region of interest" description="Disordered" evidence="1">
    <location>
        <begin position="30"/>
        <end position="66"/>
    </location>
</feature>
<dbReference type="PROSITE" id="PS51370">
    <property type="entry name" value="R"/>
    <property type="match status" value="1"/>
</dbReference>
<evidence type="ECO:0000313" key="4">
    <source>
        <dbReference type="EMBL" id="AAR99885.1"/>
    </source>
</evidence>
<dbReference type="EMBL" id="AY423146">
    <property type="protein sequence ID" value="AAR99885.1"/>
    <property type="molecule type" value="Genomic_DNA"/>
</dbReference>
<dbReference type="Pfam" id="PF03634">
    <property type="entry name" value="TCP"/>
    <property type="match status" value="1"/>
</dbReference>
<organism evidence="4">
    <name type="scientific">Epithema benthamii</name>
    <dbReference type="NCBI Taxonomy" id="258525"/>
    <lineage>
        <taxon>Eukaryota</taxon>
        <taxon>Viridiplantae</taxon>
        <taxon>Streptophyta</taxon>
        <taxon>Embryophyta</taxon>
        <taxon>Tracheophyta</taxon>
        <taxon>Spermatophyta</taxon>
        <taxon>Magnoliopsida</taxon>
        <taxon>eudicotyledons</taxon>
        <taxon>Gunneridae</taxon>
        <taxon>Pentapetalae</taxon>
        <taxon>asterids</taxon>
        <taxon>lamiids</taxon>
        <taxon>Lamiales</taxon>
        <taxon>Gesneriaceae</taxon>
        <taxon>Didymocarpoideae</taxon>
        <taxon>Epithemateae</taxon>
        <taxon>Epithematinae</taxon>
        <taxon>Epithema</taxon>
    </lineage>
</organism>
<proteinExistence type="predicted"/>
<dbReference type="InterPro" id="IPR017888">
    <property type="entry name" value="CYC/TB1_R_domain"/>
</dbReference>
<gene>
    <name evidence="4" type="primary">Gcyc2</name>
</gene>
<accession>Q68TH9</accession>
<evidence type="ECO:0000259" key="3">
    <source>
        <dbReference type="PROSITE" id="PS51370"/>
    </source>
</evidence>
<feature type="non-terminal residue" evidence="4">
    <location>
        <position position="188"/>
    </location>
</feature>
<feature type="domain" description="TCP" evidence="2">
    <location>
        <begin position="1"/>
        <end position="25"/>
    </location>
</feature>
<reference evidence="4" key="1">
    <citation type="journal article" date="2004" name="Syst. Bot.">
        <title>Phylogenetic position of Titanotrichum oldhamii (Gesneriaceae) inferred from four different gene regions.</title>
        <authorList>
            <person name="Wang C.-N."/>
            <person name="Moeller M."/>
            <person name="Cronk Q.C.B."/>
        </authorList>
    </citation>
    <scope>NUCLEOTIDE SEQUENCE</scope>
    <source>
        <strain evidence="4">DNA-CW15</strain>
    </source>
</reference>
<sequence>MLGFDKPSKTLEWLLTKSKAAINELVQMKKSTTSTSTSARECQAPSTGNDTQALENGNKCKRGKDLPLNVAKESRVKARARARERTQEKMCIKKLNESRNLSSGLHSSDPIQSRNHLNNISAASSDDLIQESVLIKRMLKDPSFFGFQENLIISRDLSYSIPYDSANENWDISTLSEQSNILDQHKFI</sequence>
<name>Q68TH9_9LAMI</name>
<protein>
    <submittedName>
        <fullName evidence="4">Gcyc2 protein</fullName>
    </submittedName>
</protein>
<dbReference type="AlphaFoldDB" id="Q68TH9"/>
<feature type="compositionally biased region" description="Polar residues" evidence="1">
    <location>
        <begin position="44"/>
        <end position="55"/>
    </location>
</feature>
<evidence type="ECO:0000259" key="2">
    <source>
        <dbReference type="PROSITE" id="PS51369"/>
    </source>
</evidence>
<dbReference type="InterPro" id="IPR017887">
    <property type="entry name" value="TF_TCP_subgr"/>
</dbReference>
<dbReference type="PROSITE" id="PS51369">
    <property type="entry name" value="TCP"/>
    <property type="match status" value="1"/>
</dbReference>
<feature type="domain" description="R" evidence="3">
    <location>
        <begin position="72"/>
        <end position="89"/>
    </location>
</feature>
<feature type="non-terminal residue" evidence="4">
    <location>
        <position position="1"/>
    </location>
</feature>
<evidence type="ECO:0000256" key="1">
    <source>
        <dbReference type="SAM" id="MobiDB-lite"/>
    </source>
</evidence>